<feature type="compositionally biased region" description="Basic and acidic residues" evidence="2">
    <location>
        <begin position="38"/>
        <end position="48"/>
    </location>
</feature>
<dbReference type="InterPro" id="IPR000045">
    <property type="entry name" value="Prepilin_IV_endopep_pep"/>
</dbReference>
<dbReference type="STRING" id="926550.CLDAP_35680"/>
<dbReference type="AlphaFoldDB" id="I0I8M0"/>
<evidence type="ECO:0000313" key="5">
    <source>
        <dbReference type="EMBL" id="BAM01608.1"/>
    </source>
</evidence>
<dbReference type="InterPro" id="IPR050882">
    <property type="entry name" value="Prepilin_peptidase/N-MTase"/>
</dbReference>
<dbReference type="HOGENOM" id="CLU_1114217_0_0_0"/>
<keyword evidence="3" id="KW-0812">Transmembrane</keyword>
<keyword evidence="6" id="KW-1185">Reference proteome</keyword>
<dbReference type="Pfam" id="PF01478">
    <property type="entry name" value="Peptidase_A24"/>
    <property type="match status" value="1"/>
</dbReference>
<dbReference type="GO" id="GO:0004190">
    <property type="term" value="F:aspartic-type endopeptidase activity"/>
    <property type="evidence" value="ECO:0007669"/>
    <property type="project" value="InterPro"/>
</dbReference>
<evidence type="ECO:0000256" key="3">
    <source>
        <dbReference type="SAM" id="Phobius"/>
    </source>
</evidence>
<organism evidence="5 6">
    <name type="scientific">Caldilinea aerophila (strain DSM 14535 / JCM 11387 / NBRC 104270 / STL-6-O1)</name>
    <dbReference type="NCBI Taxonomy" id="926550"/>
    <lineage>
        <taxon>Bacteria</taxon>
        <taxon>Bacillati</taxon>
        <taxon>Chloroflexota</taxon>
        <taxon>Caldilineae</taxon>
        <taxon>Caldilineales</taxon>
        <taxon>Caldilineaceae</taxon>
        <taxon>Caldilinea</taxon>
    </lineage>
</organism>
<dbReference type="OrthoDB" id="2087435at2"/>
<reference evidence="5 6" key="1">
    <citation type="submission" date="2012-02" db="EMBL/GenBank/DDBJ databases">
        <title>Complete genome sequence of Caldilinea aerophila DSM 14535 (= NBRC 102666).</title>
        <authorList>
            <person name="Oguchi A."/>
            <person name="Hosoyama A."/>
            <person name="Sekine M."/>
            <person name="Fukai R."/>
            <person name="Kato Y."/>
            <person name="Nakamura S."/>
            <person name="Hanada S."/>
            <person name="Yamazaki S."/>
            <person name="Fujita N."/>
        </authorList>
    </citation>
    <scope>NUCLEOTIDE SEQUENCE [LARGE SCALE GENOMIC DNA]</scope>
    <source>
        <strain evidence="6">DSM 14535 / JCM 11387 / NBRC 104270 / STL-6-O1</strain>
    </source>
</reference>
<keyword evidence="3" id="KW-1133">Transmembrane helix</keyword>
<dbReference type="GO" id="GO:0005886">
    <property type="term" value="C:plasma membrane"/>
    <property type="evidence" value="ECO:0007669"/>
    <property type="project" value="TreeGrafter"/>
</dbReference>
<gene>
    <name evidence="5" type="ordered locus">CLDAP_35680</name>
</gene>
<evidence type="ECO:0000259" key="4">
    <source>
        <dbReference type="Pfam" id="PF01478"/>
    </source>
</evidence>
<name>I0I8M0_CALAS</name>
<dbReference type="RefSeq" id="WP_014434834.1">
    <property type="nucleotide sequence ID" value="NC_017079.1"/>
</dbReference>
<feature type="transmembrane region" description="Helical" evidence="3">
    <location>
        <begin position="6"/>
        <end position="27"/>
    </location>
</feature>
<dbReference type="eggNOG" id="COG1989">
    <property type="taxonomic scope" value="Bacteria"/>
</dbReference>
<dbReference type="PANTHER" id="PTHR30487:SF0">
    <property type="entry name" value="PREPILIN LEADER PEPTIDASE_N-METHYLTRANSFERASE-RELATED"/>
    <property type="match status" value="1"/>
</dbReference>
<feature type="transmembrane region" description="Helical" evidence="3">
    <location>
        <begin position="153"/>
        <end position="173"/>
    </location>
</feature>
<feature type="transmembrane region" description="Helical" evidence="3">
    <location>
        <begin position="108"/>
        <end position="124"/>
    </location>
</feature>
<feature type="domain" description="Prepilin type IV endopeptidase peptidase" evidence="4">
    <location>
        <begin position="110"/>
        <end position="213"/>
    </location>
</feature>
<dbReference type="GO" id="GO:0006465">
    <property type="term" value="P:signal peptide processing"/>
    <property type="evidence" value="ECO:0007669"/>
    <property type="project" value="TreeGrafter"/>
</dbReference>
<evidence type="ECO:0000313" key="6">
    <source>
        <dbReference type="Proteomes" id="UP000007880"/>
    </source>
</evidence>
<comment type="similarity">
    <text evidence="1">Belongs to the peptidase A24 family.</text>
</comment>
<feature type="transmembrane region" description="Helical" evidence="3">
    <location>
        <begin position="194"/>
        <end position="218"/>
    </location>
</feature>
<accession>I0I8M0</accession>
<protein>
    <recommendedName>
        <fullName evidence="4">Prepilin type IV endopeptidase peptidase domain-containing protein</fullName>
    </recommendedName>
</protein>
<feature type="transmembrane region" description="Helical" evidence="3">
    <location>
        <begin position="230"/>
        <end position="248"/>
    </location>
</feature>
<feature type="transmembrane region" description="Helical" evidence="3">
    <location>
        <begin position="129"/>
        <end position="147"/>
    </location>
</feature>
<dbReference type="Proteomes" id="UP000007880">
    <property type="component" value="Chromosome"/>
</dbReference>
<feature type="region of interest" description="Disordered" evidence="2">
    <location>
        <begin position="33"/>
        <end position="59"/>
    </location>
</feature>
<keyword evidence="3" id="KW-0472">Membrane</keyword>
<dbReference type="EMBL" id="AP012337">
    <property type="protein sequence ID" value="BAM01608.1"/>
    <property type="molecule type" value="Genomic_DNA"/>
</dbReference>
<sequence>MTVEQIGLGLLTVLVGWIGGGLVNWAADVLPEATQTEQPKKPESKPDNVETGLAPNSPRRGWRLHHFGLAAPDGQGLMRRRNLMVVLTSILLTVLMSARWGWSTQMGIGWLYMLFLLAVTVIDLEHHRVLNVMLAPAAIVVAVISLLPGGPGLFNALLGGVVGFGIFFLLALVGRGALGMGDVKLAGVIGMMLGYPYVVTALLAGALLGGVAAFILLATRRATRKTAIAYAPYLACGAFMTIWLQFSLV</sequence>
<dbReference type="PANTHER" id="PTHR30487">
    <property type="entry name" value="TYPE 4 PREPILIN-LIKE PROTEINS LEADER PEPTIDE-PROCESSING ENZYME"/>
    <property type="match status" value="1"/>
</dbReference>
<proteinExistence type="inferred from homology"/>
<dbReference type="KEGG" id="cap:CLDAP_35680"/>
<evidence type="ECO:0000256" key="2">
    <source>
        <dbReference type="SAM" id="MobiDB-lite"/>
    </source>
</evidence>
<dbReference type="Gene3D" id="1.20.120.1220">
    <property type="match status" value="1"/>
</dbReference>
<evidence type="ECO:0000256" key="1">
    <source>
        <dbReference type="ARBA" id="ARBA00005801"/>
    </source>
</evidence>